<reference evidence="18 19" key="1">
    <citation type="submission" date="2017-10" db="EMBL/GenBank/DDBJ databases">
        <title>Draft genome of Longimonas halophila.</title>
        <authorList>
            <person name="Goh K.M."/>
            <person name="Shamsir M.S."/>
            <person name="Lim S.W."/>
        </authorList>
    </citation>
    <scope>NUCLEOTIDE SEQUENCE [LARGE SCALE GENOMIC DNA]</scope>
    <source>
        <strain evidence="18 19">KCTC 42399</strain>
    </source>
</reference>
<evidence type="ECO:0000256" key="7">
    <source>
        <dbReference type="ARBA" id="ARBA00047464"/>
    </source>
</evidence>
<dbReference type="InterPro" id="IPR036291">
    <property type="entry name" value="NAD(P)-bd_dom_sf"/>
</dbReference>
<dbReference type="InterPro" id="IPR015896">
    <property type="entry name" value="4pyrrol_synth_GluRdtase_dimer"/>
</dbReference>
<dbReference type="GO" id="GO:0050661">
    <property type="term" value="F:NADP binding"/>
    <property type="evidence" value="ECO:0007669"/>
    <property type="project" value="InterPro"/>
</dbReference>
<dbReference type="SUPFAM" id="SSF51735">
    <property type="entry name" value="NAD(P)-binding Rossmann-fold domains"/>
    <property type="match status" value="1"/>
</dbReference>
<comment type="caution">
    <text evidence="18">The sequence shown here is derived from an EMBL/GenBank/DDBJ whole genome shotgun (WGS) entry which is preliminary data.</text>
</comment>
<keyword evidence="6 8" id="KW-0627">Porphyrin biosynthesis</keyword>
<evidence type="ECO:0000256" key="12">
    <source>
        <dbReference type="PIRSR" id="PIRSR000445-4"/>
    </source>
</evidence>
<evidence type="ECO:0000256" key="4">
    <source>
        <dbReference type="ARBA" id="ARBA00022857"/>
    </source>
</evidence>
<dbReference type="PIRSF" id="PIRSF000445">
    <property type="entry name" value="4pyrrol_synth_GluRdtase"/>
    <property type="match status" value="1"/>
</dbReference>
<dbReference type="EC" id="1.2.1.70" evidence="3 8"/>
<comment type="subunit">
    <text evidence="8">Homodimer.</text>
</comment>
<evidence type="ECO:0000256" key="2">
    <source>
        <dbReference type="ARBA" id="ARBA00005916"/>
    </source>
</evidence>
<dbReference type="InterPro" id="IPR036453">
    <property type="entry name" value="GluRdtase_dimer_dom_sf"/>
</dbReference>
<evidence type="ECO:0000256" key="9">
    <source>
        <dbReference type="PIRSR" id="PIRSR000445-1"/>
    </source>
</evidence>
<dbReference type="Pfam" id="PF05201">
    <property type="entry name" value="GlutR_N"/>
    <property type="match status" value="1"/>
</dbReference>
<dbReference type="CDD" id="cd05213">
    <property type="entry name" value="NAD_bind_Glutamyl_tRNA_reduct"/>
    <property type="match status" value="1"/>
</dbReference>
<feature type="region of interest" description="Disordered" evidence="14">
    <location>
        <begin position="428"/>
        <end position="468"/>
    </location>
</feature>
<evidence type="ECO:0000256" key="1">
    <source>
        <dbReference type="ARBA" id="ARBA00005059"/>
    </source>
</evidence>
<evidence type="ECO:0000256" key="10">
    <source>
        <dbReference type="PIRSR" id="PIRSR000445-2"/>
    </source>
</evidence>
<accession>A0A2H3NQD0</accession>
<evidence type="ECO:0000313" key="19">
    <source>
        <dbReference type="Proteomes" id="UP000221024"/>
    </source>
</evidence>
<evidence type="ECO:0000256" key="3">
    <source>
        <dbReference type="ARBA" id="ARBA00012970"/>
    </source>
</evidence>
<dbReference type="PANTHER" id="PTHR43013:SF1">
    <property type="entry name" value="GLUTAMYL-TRNA REDUCTASE"/>
    <property type="match status" value="1"/>
</dbReference>
<dbReference type="InterPro" id="IPR015895">
    <property type="entry name" value="4pyrrol_synth_GluRdtase_N"/>
</dbReference>
<proteinExistence type="inferred from homology"/>
<dbReference type="PROSITE" id="PS00747">
    <property type="entry name" value="GLUTR"/>
    <property type="match status" value="1"/>
</dbReference>
<dbReference type="Proteomes" id="UP000221024">
    <property type="component" value="Unassembled WGS sequence"/>
</dbReference>
<dbReference type="UniPathway" id="UPA00251">
    <property type="reaction ID" value="UER00316"/>
</dbReference>
<evidence type="ECO:0000259" key="16">
    <source>
        <dbReference type="Pfam" id="PF01488"/>
    </source>
</evidence>
<dbReference type="GO" id="GO:0008883">
    <property type="term" value="F:glutamyl-tRNA reductase activity"/>
    <property type="evidence" value="ECO:0007669"/>
    <property type="project" value="UniProtKB-UniRule"/>
</dbReference>
<feature type="site" description="Important for activity" evidence="8 12">
    <location>
        <position position="95"/>
    </location>
</feature>
<gene>
    <name evidence="8" type="primary">hemA</name>
    <name evidence="18" type="ORF">CRI93_01770</name>
</gene>
<dbReference type="SUPFAM" id="SSF69742">
    <property type="entry name" value="Glutamyl tRNA-reductase catalytic, N-terminal domain"/>
    <property type="match status" value="1"/>
</dbReference>
<feature type="binding site" evidence="8 10">
    <location>
        <begin position="48"/>
        <end position="51"/>
    </location>
    <ligand>
        <name>substrate</name>
    </ligand>
</feature>
<dbReference type="OrthoDB" id="110209at2"/>
<comment type="similarity">
    <text evidence="2 8 13">Belongs to the glutamyl-tRNA reductase family.</text>
</comment>
<sequence length="489" mass="53548">MTFYAFGINHSSSAVAVAEAFRASPADQDRMYERFDLSSDAEVVLLSTCNRTEVYLYGRFRDCMHIQHVLAEAAGRDSWPSGDAFMVQDEAAIRHVLHVASGLQSVVLGDAQILSQMKEAYQRAIDHDSVHSLMHRLMHTAFRAAKRVVHETELASGSASISTAAVAMAESFCAQYGFSDLESQHVLVLGAGKMGALALHALTNYAPESVVLSNRTHESAQSLAAEHDATVVDWSGRYDALQEADVVIVATGAPDPVLASDDAPARPYKPLPALVVDVAVPRNVAPTLNDHPDYTVRDMDALEAWTAEVHAQRRSEVPDAEAICEELLSDFVTWVFHQQALQPAIQAIRHTFEGIRAKEVERHAHRIDSMDREEVERLTQSIMQKLLAVPIVRLKNVDPDSIDFVHGIKLLHALFTRADDHEADEILPERSAGGHPSLSDRPRHASRANGEDPTEPASATDEAAPRCPYEAAMSDAADEISALLRSPHS</sequence>
<dbReference type="InterPro" id="IPR000343">
    <property type="entry name" value="4pyrrol_synth_GluRdtase"/>
</dbReference>
<dbReference type="InterPro" id="IPR018214">
    <property type="entry name" value="GluRdtase_CS"/>
</dbReference>
<evidence type="ECO:0000259" key="17">
    <source>
        <dbReference type="Pfam" id="PF05201"/>
    </source>
</evidence>
<comment type="function">
    <text evidence="8">Catalyzes the NADPH-dependent reduction of glutamyl-tRNA(Glu) to glutamate 1-semialdehyde (GSA).</text>
</comment>
<evidence type="ECO:0000313" key="18">
    <source>
        <dbReference type="EMBL" id="PEN09481.1"/>
    </source>
</evidence>
<dbReference type="GO" id="GO:0019353">
    <property type="term" value="P:protoporphyrinogen IX biosynthetic process from glutamate"/>
    <property type="evidence" value="ECO:0007669"/>
    <property type="project" value="TreeGrafter"/>
</dbReference>
<keyword evidence="5 8" id="KW-0560">Oxidoreductase</keyword>
<dbReference type="EMBL" id="PDEP01000001">
    <property type="protein sequence ID" value="PEN09481.1"/>
    <property type="molecule type" value="Genomic_DNA"/>
</dbReference>
<evidence type="ECO:0000256" key="8">
    <source>
        <dbReference type="HAMAP-Rule" id="MF_00087"/>
    </source>
</evidence>
<name>A0A2H3NQD0_9BACT</name>
<dbReference type="InterPro" id="IPR036343">
    <property type="entry name" value="GluRdtase_N_sf"/>
</dbReference>
<dbReference type="Pfam" id="PF01488">
    <property type="entry name" value="Shikimate_DH"/>
    <property type="match status" value="1"/>
</dbReference>
<feature type="binding site" evidence="8 10">
    <location>
        <position position="116"/>
    </location>
    <ligand>
        <name>substrate</name>
    </ligand>
</feature>
<evidence type="ECO:0000256" key="14">
    <source>
        <dbReference type="SAM" id="MobiDB-lite"/>
    </source>
</evidence>
<dbReference type="RefSeq" id="WP_098060879.1">
    <property type="nucleotide sequence ID" value="NZ_PDEP01000001.1"/>
</dbReference>
<dbReference type="Gene3D" id="3.30.460.30">
    <property type="entry name" value="Glutamyl-tRNA reductase, N-terminal domain"/>
    <property type="match status" value="1"/>
</dbReference>
<comment type="catalytic activity">
    <reaction evidence="7 8 13">
        <text>(S)-4-amino-5-oxopentanoate + tRNA(Glu) + NADP(+) = L-glutamyl-tRNA(Glu) + NADPH + H(+)</text>
        <dbReference type="Rhea" id="RHEA:12344"/>
        <dbReference type="Rhea" id="RHEA-COMP:9663"/>
        <dbReference type="Rhea" id="RHEA-COMP:9680"/>
        <dbReference type="ChEBI" id="CHEBI:15378"/>
        <dbReference type="ChEBI" id="CHEBI:57501"/>
        <dbReference type="ChEBI" id="CHEBI:57783"/>
        <dbReference type="ChEBI" id="CHEBI:58349"/>
        <dbReference type="ChEBI" id="CHEBI:78442"/>
        <dbReference type="ChEBI" id="CHEBI:78520"/>
        <dbReference type="EC" id="1.2.1.70"/>
    </reaction>
</comment>
<dbReference type="SUPFAM" id="SSF69075">
    <property type="entry name" value="Glutamyl tRNA-reductase dimerization domain"/>
    <property type="match status" value="1"/>
</dbReference>
<feature type="domain" description="Quinate/shikimate 5-dehydrogenase/glutamyl-tRNA reductase" evidence="16">
    <location>
        <begin position="174"/>
        <end position="303"/>
    </location>
</feature>
<keyword evidence="19" id="KW-1185">Reference proteome</keyword>
<dbReference type="Pfam" id="PF00745">
    <property type="entry name" value="GlutR_dimer"/>
    <property type="match status" value="1"/>
</dbReference>
<dbReference type="AlphaFoldDB" id="A0A2H3NQD0"/>
<keyword evidence="4 8" id="KW-0521">NADP</keyword>
<feature type="binding site" evidence="8 10">
    <location>
        <position position="105"/>
    </location>
    <ligand>
        <name>substrate</name>
    </ligand>
</feature>
<dbReference type="InterPro" id="IPR006151">
    <property type="entry name" value="Shikm_DH/Glu-tRNA_Rdtase"/>
</dbReference>
<dbReference type="Gene3D" id="3.40.50.720">
    <property type="entry name" value="NAD(P)-binding Rossmann-like Domain"/>
    <property type="match status" value="1"/>
</dbReference>
<feature type="domain" description="Tetrapyrrole biosynthesis glutamyl-tRNA reductase dimerisation" evidence="15">
    <location>
        <begin position="320"/>
        <end position="414"/>
    </location>
</feature>
<protein>
    <recommendedName>
        <fullName evidence="3 8">Glutamyl-tRNA reductase</fullName>
        <shortName evidence="8">GluTR</shortName>
        <ecNumber evidence="3 8">1.2.1.70</ecNumber>
    </recommendedName>
</protein>
<dbReference type="HAMAP" id="MF_00087">
    <property type="entry name" value="Glu_tRNA_reductase"/>
    <property type="match status" value="1"/>
</dbReference>
<evidence type="ECO:0000256" key="5">
    <source>
        <dbReference type="ARBA" id="ARBA00023002"/>
    </source>
</evidence>
<evidence type="ECO:0000256" key="6">
    <source>
        <dbReference type="ARBA" id="ARBA00023244"/>
    </source>
</evidence>
<feature type="binding site" evidence="8 11">
    <location>
        <begin position="190"/>
        <end position="195"/>
    </location>
    <ligand>
        <name>NADP(+)</name>
        <dbReference type="ChEBI" id="CHEBI:58349"/>
    </ligand>
</feature>
<evidence type="ECO:0000256" key="13">
    <source>
        <dbReference type="RuleBase" id="RU000584"/>
    </source>
</evidence>
<dbReference type="NCBIfam" id="TIGR01035">
    <property type="entry name" value="hemA"/>
    <property type="match status" value="1"/>
</dbReference>
<evidence type="ECO:0000259" key="15">
    <source>
        <dbReference type="Pfam" id="PF00745"/>
    </source>
</evidence>
<comment type="domain">
    <text evidence="8">Possesses an unusual extended V-shaped dimeric structure with each monomer consisting of three distinct domains arranged along a curved 'spinal' alpha-helix. The N-terminal catalytic domain specifically recognizes the glutamate moiety of the substrate. The second domain is the NADPH-binding domain, and the third C-terminal domain is responsible for dimerization.</text>
</comment>
<feature type="domain" description="Glutamyl-tRNA reductase N-terminal" evidence="17">
    <location>
        <begin position="7"/>
        <end position="152"/>
    </location>
</feature>
<evidence type="ECO:0000256" key="11">
    <source>
        <dbReference type="PIRSR" id="PIRSR000445-3"/>
    </source>
</evidence>
<feature type="active site" description="Nucleophile" evidence="8 9">
    <location>
        <position position="49"/>
    </location>
</feature>
<comment type="miscellaneous">
    <text evidence="8">During catalysis, the active site Cys acts as a nucleophile attacking the alpha-carbonyl group of tRNA-bound glutamate with the formation of a thioester intermediate between enzyme and glutamate, and the concomitant release of tRNA(Glu). The thioester intermediate is finally reduced by direct hydride transfer from NADPH, to form the product GSA.</text>
</comment>
<comment type="pathway">
    <text evidence="1 8 13">Porphyrin-containing compound metabolism; protoporphyrin-IX biosynthesis; 5-aminolevulinate from L-glutamyl-tRNA(Glu): step 1/2.</text>
</comment>
<feature type="binding site" evidence="8 10">
    <location>
        <begin position="110"/>
        <end position="112"/>
    </location>
    <ligand>
        <name>substrate</name>
    </ligand>
</feature>
<organism evidence="18 19">
    <name type="scientific">Longimonas halophila</name>
    <dbReference type="NCBI Taxonomy" id="1469170"/>
    <lineage>
        <taxon>Bacteria</taxon>
        <taxon>Pseudomonadati</taxon>
        <taxon>Rhodothermota</taxon>
        <taxon>Rhodothermia</taxon>
        <taxon>Rhodothermales</taxon>
        <taxon>Salisaetaceae</taxon>
        <taxon>Longimonas</taxon>
    </lineage>
</organism>
<dbReference type="PANTHER" id="PTHR43013">
    <property type="entry name" value="GLUTAMYL-TRNA REDUCTASE"/>
    <property type="match status" value="1"/>
</dbReference>